<sequence>MANGIMVEANGARAHGRWGGELGLGYTLSAGGFSLRPIVGAFIYQGDNDRYYEDDLSNGQTRCRDSTNGQFAKDSLCDNTAVKAYGKIEATYSIPLVAEIGGGARFSSDKVRPYGTVAVPLAPKISVKGNAGPKYYALGLKVGF</sequence>
<protein>
    <recommendedName>
        <fullName evidence="3">Outer membrane protein beta-barrel domain-containing protein</fullName>
    </recommendedName>
</protein>
<comment type="caution">
    <text evidence="1">The sequence shown here is derived from an EMBL/GenBank/DDBJ whole genome shotgun (WGS) entry which is preliminary data.</text>
</comment>
<reference evidence="1 2" key="1">
    <citation type="submission" date="2019-02" db="EMBL/GenBank/DDBJ databases">
        <authorList>
            <person name="Feng G."/>
        </authorList>
    </citation>
    <scope>NUCLEOTIDE SEQUENCE [LARGE SCALE GENOMIC DNA]</scope>
    <source>
        <strain evidence="1 2">DSM 26779</strain>
    </source>
</reference>
<dbReference type="Proteomes" id="UP000292734">
    <property type="component" value="Unassembled WGS sequence"/>
</dbReference>
<dbReference type="AlphaFoldDB" id="A0A4V1WA76"/>
<evidence type="ECO:0008006" key="3">
    <source>
        <dbReference type="Google" id="ProtNLM"/>
    </source>
</evidence>
<name>A0A4V1WA76_9SPHN</name>
<evidence type="ECO:0000313" key="1">
    <source>
        <dbReference type="EMBL" id="RYM02097.1"/>
    </source>
</evidence>
<evidence type="ECO:0000313" key="2">
    <source>
        <dbReference type="Proteomes" id="UP000292734"/>
    </source>
</evidence>
<gene>
    <name evidence="1" type="ORF">EWH08_11070</name>
</gene>
<proteinExistence type="predicted"/>
<accession>A0A4V1WA76</accession>
<organism evidence="1 2">
    <name type="scientific">Sphingobium indicum</name>
    <dbReference type="NCBI Taxonomy" id="332055"/>
    <lineage>
        <taxon>Bacteria</taxon>
        <taxon>Pseudomonadati</taxon>
        <taxon>Pseudomonadota</taxon>
        <taxon>Alphaproteobacteria</taxon>
        <taxon>Sphingomonadales</taxon>
        <taxon>Sphingomonadaceae</taxon>
        <taxon>Sphingobium</taxon>
    </lineage>
</organism>
<dbReference type="EMBL" id="SEOM01000003">
    <property type="protein sequence ID" value="RYM02097.1"/>
    <property type="molecule type" value="Genomic_DNA"/>
</dbReference>